<keyword evidence="3" id="KW-1185">Reference proteome</keyword>
<dbReference type="CDD" id="cd00060">
    <property type="entry name" value="FHA"/>
    <property type="match status" value="1"/>
</dbReference>
<evidence type="ECO:0000313" key="3">
    <source>
        <dbReference type="Proteomes" id="UP000002027"/>
    </source>
</evidence>
<dbReference type="Pfam" id="PF12401">
    <property type="entry name" value="FhaA_N"/>
    <property type="match status" value="1"/>
</dbReference>
<reference evidence="2 3" key="2">
    <citation type="journal article" date="2010" name="Stand. Genomic Sci.">
        <title>Complete genome sequence of Desulfohalobium retbaense type strain (HR(100)).</title>
        <authorList>
            <person name="Spring S."/>
            <person name="Nolan M."/>
            <person name="Lapidus A."/>
            <person name="Glavina Del Rio T."/>
            <person name="Copeland A."/>
            <person name="Tice H."/>
            <person name="Cheng J.F."/>
            <person name="Lucas S."/>
            <person name="Land M."/>
            <person name="Chen F."/>
            <person name="Bruce D."/>
            <person name="Goodwin L."/>
            <person name="Pitluck S."/>
            <person name="Ivanova N."/>
            <person name="Mavromatis K."/>
            <person name="Mikhailova N."/>
            <person name="Pati A."/>
            <person name="Chen A."/>
            <person name="Palaniappan K."/>
            <person name="Hauser L."/>
            <person name="Chang Y.J."/>
            <person name="Jeffries C.D."/>
            <person name="Munk C."/>
            <person name="Kiss H."/>
            <person name="Chain P."/>
            <person name="Han C."/>
            <person name="Brettin T."/>
            <person name="Detter J.C."/>
            <person name="Schuler E."/>
            <person name="Goker M."/>
            <person name="Rohde M."/>
            <person name="Bristow J."/>
            <person name="Eisen J.A."/>
            <person name="Markowitz V."/>
            <person name="Hugenholtz P."/>
            <person name="Kyrpides N.C."/>
            <person name="Klenk H.P."/>
        </authorList>
    </citation>
    <scope>NUCLEOTIDE SEQUENCE [LARGE SCALE GENOMIC DNA]</scope>
    <source>
        <strain evidence="3">ATCC 49802 / DSM 20745 / S 6022</strain>
    </source>
</reference>
<dbReference type="InterPro" id="IPR042287">
    <property type="entry name" value="FhaA_N_sf"/>
</dbReference>
<accession>D1C4G2</accession>
<dbReference type="HOGENOM" id="CLU_047963_1_0_0"/>
<dbReference type="Proteomes" id="UP000002027">
    <property type="component" value="Chromosome 1"/>
</dbReference>
<dbReference type="InterPro" id="IPR022128">
    <property type="entry name" value="FhaA_N"/>
</dbReference>
<gene>
    <name evidence="2" type="ordered locus">Sthe_1695</name>
</gene>
<dbReference type="InParanoid" id="D1C4G2"/>
<organism evidence="2 3">
    <name type="scientific">Sphaerobacter thermophilus (strain ATCC 49802 / DSM 20745 / KCCM 41009 / NCIMB 13125 / S 6022)</name>
    <dbReference type="NCBI Taxonomy" id="479434"/>
    <lineage>
        <taxon>Bacteria</taxon>
        <taxon>Pseudomonadati</taxon>
        <taxon>Thermomicrobiota</taxon>
        <taxon>Thermomicrobia</taxon>
        <taxon>Sphaerobacterales</taxon>
        <taxon>Sphaerobacterineae</taxon>
        <taxon>Sphaerobacteraceae</taxon>
        <taxon>Sphaerobacter</taxon>
    </lineage>
</organism>
<dbReference type="SMART" id="SM00240">
    <property type="entry name" value="FHA"/>
    <property type="match status" value="1"/>
</dbReference>
<dbReference type="PANTHER" id="PTHR23308">
    <property type="entry name" value="NUCLEAR INHIBITOR OF PROTEIN PHOSPHATASE-1"/>
    <property type="match status" value="1"/>
</dbReference>
<dbReference type="InterPro" id="IPR050923">
    <property type="entry name" value="Cell_Proc_Reg/RNA_Proc"/>
</dbReference>
<reference evidence="3" key="1">
    <citation type="submission" date="2009-11" db="EMBL/GenBank/DDBJ databases">
        <title>The complete chromosome 1 of Sphaerobacter thermophilus DSM 20745.</title>
        <authorList>
            <person name="Lucas S."/>
            <person name="Copeland A."/>
            <person name="Lapidus A."/>
            <person name="Glavina del Rio T."/>
            <person name="Dalin E."/>
            <person name="Tice H."/>
            <person name="Bruce D."/>
            <person name="Goodwin L."/>
            <person name="Pitluck S."/>
            <person name="Kyrpides N."/>
            <person name="Mavromatis K."/>
            <person name="Ivanova N."/>
            <person name="Mikhailova N."/>
            <person name="LaButti K.M."/>
            <person name="Clum A."/>
            <person name="Sun H.I."/>
            <person name="Brettin T."/>
            <person name="Detter J.C."/>
            <person name="Han C."/>
            <person name="Larimer F."/>
            <person name="Land M."/>
            <person name="Hauser L."/>
            <person name="Markowitz V."/>
            <person name="Cheng J.F."/>
            <person name="Hugenholtz P."/>
            <person name="Woyke T."/>
            <person name="Wu D."/>
            <person name="Steenblock K."/>
            <person name="Schneider S."/>
            <person name="Pukall R."/>
            <person name="Goeker M."/>
            <person name="Klenk H.P."/>
            <person name="Eisen J.A."/>
        </authorList>
    </citation>
    <scope>NUCLEOTIDE SEQUENCE [LARGE SCALE GENOMIC DNA]</scope>
    <source>
        <strain evidence="3">ATCC 49802 / DSM 20745 / S 6022</strain>
    </source>
</reference>
<dbReference type="EMBL" id="CP001823">
    <property type="protein sequence ID" value="ACZ39129.1"/>
    <property type="molecule type" value="Genomic_DNA"/>
</dbReference>
<dbReference type="KEGG" id="sti:Sthe_1695"/>
<dbReference type="Gene3D" id="2.60.200.20">
    <property type="match status" value="1"/>
</dbReference>
<dbReference type="InterPro" id="IPR008984">
    <property type="entry name" value="SMAD_FHA_dom_sf"/>
</dbReference>
<dbReference type="eggNOG" id="COG1716">
    <property type="taxonomic scope" value="Bacteria"/>
</dbReference>
<sequence>MNSLQRFENFFERLMEGSVGRIFRTPVQPAEIGRRLERAMEGNQLATVDGIVVPNDYVVFLNPEDMVQFADIVPSLCRQMEDWLIDLAEERNYGFIDQVRVQMIGDENVPRRRISVEAHIVELPDYDPIQQEAVQRTEVYRVVERTGNVQPVLLRVAPTSVSPEQVFVIRRQVTTIGRALDNDVVVEVPEVSRHHARLEYVNGQFQIVDLNSTNGTSVNGVRVDRQWVQVGDEILLGTARLTLLPYRGDRRG</sequence>
<dbReference type="STRING" id="479434.Sthe_1695"/>
<dbReference type="Pfam" id="PF00498">
    <property type="entry name" value="FHA"/>
    <property type="match status" value="1"/>
</dbReference>
<dbReference type="SUPFAM" id="SSF49879">
    <property type="entry name" value="SMAD/FHA domain"/>
    <property type="match status" value="1"/>
</dbReference>
<protein>
    <submittedName>
        <fullName evidence="2">FHA domain containing protein</fullName>
    </submittedName>
</protein>
<dbReference type="AlphaFoldDB" id="D1C4G2"/>
<evidence type="ECO:0000259" key="1">
    <source>
        <dbReference type="PROSITE" id="PS50006"/>
    </source>
</evidence>
<proteinExistence type="predicted"/>
<dbReference type="Gene3D" id="3.30.2320.60">
    <property type="entry name" value="FhaA, phosphopeptide-binding domain (DUF3662)"/>
    <property type="match status" value="1"/>
</dbReference>
<evidence type="ECO:0000313" key="2">
    <source>
        <dbReference type="EMBL" id="ACZ39129.1"/>
    </source>
</evidence>
<dbReference type="PROSITE" id="PS50006">
    <property type="entry name" value="FHA_DOMAIN"/>
    <property type="match status" value="1"/>
</dbReference>
<name>D1C4G2_SPHTD</name>
<feature type="domain" description="FHA" evidence="1">
    <location>
        <begin position="174"/>
        <end position="223"/>
    </location>
</feature>
<dbReference type="InterPro" id="IPR000253">
    <property type="entry name" value="FHA_dom"/>
</dbReference>